<evidence type="ECO:0000256" key="2">
    <source>
        <dbReference type="ARBA" id="ARBA00023110"/>
    </source>
</evidence>
<comment type="caution">
    <text evidence="6">The sequence shown here is derived from an EMBL/GenBank/DDBJ whole genome shotgun (WGS) entry which is preliminary data.</text>
</comment>
<proteinExistence type="inferred from homology"/>
<dbReference type="PROSITE" id="PS51257">
    <property type="entry name" value="PROKAR_LIPOPROTEIN"/>
    <property type="match status" value="1"/>
</dbReference>
<evidence type="ECO:0000313" key="7">
    <source>
        <dbReference type="Proteomes" id="UP001169242"/>
    </source>
</evidence>
<evidence type="ECO:0000313" key="6">
    <source>
        <dbReference type="EMBL" id="MDA3730864.1"/>
    </source>
</evidence>
<dbReference type="InterPro" id="IPR029000">
    <property type="entry name" value="Cyclophilin-like_dom_sf"/>
</dbReference>
<dbReference type="EMBL" id="JAQIFT010000016">
    <property type="protein sequence ID" value="MDA3730864.1"/>
    <property type="molecule type" value="Genomic_DNA"/>
</dbReference>
<keyword evidence="2 4" id="KW-0697">Rotamase</keyword>
<dbReference type="Gene3D" id="2.40.100.10">
    <property type="entry name" value="Cyclophilin-like"/>
    <property type="match status" value="1"/>
</dbReference>
<dbReference type="CDD" id="cd00317">
    <property type="entry name" value="cyclophilin"/>
    <property type="match status" value="1"/>
</dbReference>
<dbReference type="PRINTS" id="PR00153">
    <property type="entry name" value="CSAPPISMRASE"/>
</dbReference>
<feature type="chain" id="PRO_5041486652" description="Peptidyl-prolyl cis-trans isomerase" evidence="4">
    <location>
        <begin position="22"/>
        <end position="213"/>
    </location>
</feature>
<dbReference type="EC" id="5.2.1.8" evidence="4"/>
<name>A0AA42IZZ3_9FIRM</name>
<reference evidence="6" key="1">
    <citation type="journal article" date="2023" name="Int. J. Syst. Evol. Microbiol.">
        <title>&lt;i&gt;Holtiella tumoricola&lt;/i&gt; gen. nov. sp. nov., isolated from a human clinical sample.</title>
        <authorList>
            <person name="Allen-Vercoe E."/>
            <person name="Daigneault M.C."/>
            <person name="Vancuren S.J."/>
            <person name="Cochrane K."/>
            <person name="O'Neal L.L."/>
            <person name="Sankaranarayanan K."/>
            <person name="Lawson P.A."/>
        </authorList>
    </citation>
    <scope>NUCLEOTIDE SEQUENCE</scope>
    <source>
        <strain evidence="6">CC70A</strain>
    </source>
</reference>
<gene>
    <name evidence="6" type="ORF">PBV87_05040</name>
</gene>
<comment type="similarity">
    <text evidence="4">Belongs to the cyclophilin-type PPIase family.</text>
</comment>
<dbReference type="GO" id="GO:0003755">
    <property type="term" value="F:peptidyl-prolyl cis-trans isomerase activity"/>
    <property type="evidence" value="ECO:0007669"/>
    <property type="project" value="UniProtKB-UniRule"/>
</dbReference>
<evidence type="ECO:0000256" key="1">
    <source>
        <dbReference type="ARBA" id="ARBA00002388"/>
    </source>
</evidence>
<dbReference type="InterPro" id="IPR002130">
    <property type="entry name" value="Cyclophilin-type_PPIase_dom"/>
</dbReference>
<comment type="catalytic activity">
    <reaction evidence="4">
        <text>[protein]-peptidylproline (omega=180) = [protein]-peptidylproline (omega=0)</text>
        <dbReference type="Rhea" id="RHEA:16237"/>
        <dbReference type="Rhea" id="RHEA-COMP:10747"/>
        <dbReference type="Rhea" id="RHEA-COMP:10748"/>
        <dbReference type="ChEBI" id="CHEBI:83833"/>
        <dbReference type="ChEBI" id="CHEBI:83834"/>
        <dbReference type="EC" id="5.2.1.8"/>
    </reaction>
</comment>
<keyword evidence="7" id="KW-1185">Reference proteome</keyword>
<comment type="function">
    <text evidence="1 4">PPIases accelerate the folding of proteins. It catalyzes the cis-trans isomerization of proline imidic peptide bonds in oligopeptides.</text>
</comment>
<keyword evidence="3 4" id="KW-0413">Isomerase</keyword>
<evidence type="ECO:0000256" key="3">
    <source>
        <dbReference type="ARBA" id="ARBA00023235"/>
    </source>
</evidence>
<dbReference type="PANTHER" id="PTHR45625">
    <property type="entry name" value="PEPTIDYL-PROLYL CIS-TRANS ISOMERASE-RELATED"/>
    <property type="match status" value="1"/>
</dbReference>
<accession>A0AA42IZZ3</accession>
<dbReference type="PANTHER" id="PTHR45625:SF4">
    <property type="entry name" value="PEPTIDYLPROLYL ISOMERASE DOMAIN AND WD REPEAT-CONTAINING PROTEIN 1"/>
    <property type="match status" value="1"/>
</dbReference>
<keyword evidence="4" id="KW-0732">Signal</keyword>
<protein>
    <recommendedName>
        <fullName evidence="4">Peptidyl-prolyl cis-trans isomerase</fullName>
        <shortName evidence="4">PPIase</shortName>
        <ecNumber evidence="4">5.2.1.8</ecNumber>
    </recommendedName>
</protein>
<dbReference type="Proteomes" id="UP001169242">
    <property type="component" value="Unassembled WGS sequence"/>
</dbReference>
<feature type="domain" description="PPIase cyclophilin-type" evidence="5">
    <location>
        <begin position="49"/>
        <end position="198"/>
    </location>
</feature>
<feature type="signal peptide" evidence="4">
    <location>
        <begin position="1"/>
        <end position="21"/>
    </location>
</feature>
<dbReference type="PROSITE" id="PS00170">
    <property type="entry name" value="CSA_PPIASE_1"/>
    <property type="match status" value="1"/>
</dbReference>
<dbReference type="InterPro" id="IPR044666">
    <property type="entry name" value="Cyclophilin_A-like"/>
</dbReference>
<organism evidence="6 7">
    <name type="scientific">Holtiella tumoricola</name>
    <dbReference type="NCBI Taxonomy" id="3018743"/>
    <lineage>
        <taxon>Bacteria</taxon>
        <taxon>Bacillati</taxon>
        <taxon>Bacillota</taxon>
        <taxon>Clostridia</taxon>
        <taxon>Lachnospirales</taxon>
        <taxon>Cellulosilyticaceae</taxon>
        <taxon>Holtiella</taxon>
    </lineage>
</organism>
<evidence type="ECO:0000256" key="4">
    <source>
        <dbReference type="RuleBase" id="RU363019"/>
    </source>
</evidence>
<dbReference type="SUPFAM" id="SSF50891">
    <property type="entry name" value="Cyclophilin-like"/>
    <property type="match status" value="1"/>
</dbReference>
<dbReference type="GO" id="GO:0006457">
    <property type="term" value="P:protein folding"/>
    <property type="evidence" value="ECO:0007669"/>
    <property type="project" value="InterPro"/>
</dbReference>
<dbReference type="InterPro" id="IPR020892">
    <property type="entry name" value="Cyclophilin-type_PPIase_CS"/>
</dbReference>
<sequence length="213" mass="22489">MRHKRKLLTTMILCMSTLLVGCGSPASSKAPTGQVQAMKSNPIVTMTVKDYGTVTLELYPEKAPNTVNNFVTLANSGFYDGLTFHRIIEGFMIQGGDPQGVGTGGPGYSIPGEFSGNGHEGNDLQHTKGVISMARSMQPDSAGSQFFIMSADNAGLDGQYAAFGEVTSGIEVIEALEKVQTDSNDKPVEPVVIESITVDTNGEEVPAVVKVGE</sequence>
<dbReference type="PROSITE" id="PS50072">
    <property type="entry name" value="CSA_PPIASE_2"/>
    <property type="match status" value="1"/>
</dbReference>
<dbReference type="Pfam" id="PF00160">
    <property type="entry name" value="Pro_isomerase"/>
    <property type="match status" value="1"/>
</dbReference>
<evidence type="ECO:0000259" key="5">
    <source>
        <dbReference type="PROSITE" id="PS50072"/>
    </source>
</evidence>
<dbReference type="AlphaFoldDB" id="A0AA42IZZ3"/>